<feature type="transmembrane region" description="Helical" evidence="11">
    <location>
        <begin position="529"/>
        <end position="550"/>
    </location>
</feature>
<sequence length="744" mass="83444">MATHHNLPLQERISLKNTFQRVSSLLILALLLSLLLYRLTSLHSHGSIWLIAFLCESWFTFIWVLFMNAKWNPVKYKTYPERLLKRSDDLPAVDMFVTTADPKLEPPIITANTVLSLLAVEYPAHKLACYVSDDGGSPITFYSLVEASKFAKLWVPFCKKYNVRVRAPFVYFSSEPQASQTLSQEFTDTWRYMKNKYEELSRKIDDAAKDYISHHMNDELADFSNIERGNHPSLIKVIWENKEGLEGGIPHLVYVAREKRPKHPHHYKAGAMNVLARVSGVMTNAPFMLNVDCDMFANNPEVILHGMCLLLGFDNEVSSGFVQAPQQFYGALKDDPFGNQLVVLQELIGGGIGGLQGPFYGGTGCFHRRKIICSPPRPAGVSKHDELSYKELQRIYGDSRELIESASQITSGKIRESSCVDDLSSSVEAAKRVASCTYEFNTCWGNKIGWAYGSMTEDVLTGLRIHSMGWKSVYLILDPPAFLGSAPTGGPASLTQYKRWSTGLLEILLSRRSPILATFAKRLEFRMNLAYLLITVWALRSIGELCYALLPAYCLITNTSFMPKASEPVFVIPLALFLICNMHSLMEYVQCGLSVRAYWNNQRMNRIFAMTAWLLGLLAVLLKTLGLSETVFEVTRKDQQSDTNDTDKDPGRFTFDNSPLFVSGTAVLLANLAALAVGLLRLRRPVVGPGLGEFVCSVWVVLSFWPFARGLVGRGSYGIPWPVIWKAAVLASLFVQFCALEWVH</sequence>
<feature type="binding site" evidence="10">
    <location>
        <position position="268"/>
    </location>
    <ligand>
        <name>Mn(2+)</name>
        <dbReference type="ChEBI" id="CHEBI:29035"/>
    </ligand>
</feature>
<feature type="transmembrane region" description="Helical" evidence="11">
    <location>
        <begin position="660"/>
        <end position="682"/>
    </location>
</feature>
<gene>
    <name evidence="13" type="primary">LOC103701246</name>
</gene>
<feature type="transmembrane region" description="Helical" evidence="11">
    <location>
        <begin position="694"/>
        <end position="712"/>
    </location>
</feature>
<dbReference type="GO" id="GO:0030244">
    <property type="term" value="P:cellulose biosynthetic process"/>
    <property type="evidence" value="ECO:0007669"/>
    <property type="project" value="InterPro"/>
</dbReference>
<feature type="transmembrane region" description="Helical" evidence="11">
    <location>
        <begin position="607"/>
        <end position="626"/>
    </location>
</feature>
<dbReference type="Proteomes" id="UP000228380">
    <property type="component" value="Chromosome 14"/>
</dbReference>
<dbReference type="SUPFAM" id="SSF53448">
    <property type="entry name" value="Nucleotide-diphospho-sugar transferases"/>
    <property type="match status" value="1"/>
</dbReference>
<accession>A0A8B7BML5</accession>
<evidence type="ECO:0000313" key="12">
    <source>
        <dbReference type="Proteomes" id="UP000228380"/>
    </source>
</evidence>
<proteinExistence type="predicted"/>
<dbReference type="GO" id="GO:0012505">
    <property type="term" value="C:endomembrane system"/>
    <property type="evidence" value="ECO:0007669"/>
    <property type="project" value="UniProtKB-SubCell"/>
</dbReference>
<evidence type="ECO:0000256" key="7">
    <source>
        <dbReference type="ARBA" id="ARBA00023316"/>
    </source>
</evidence>
<reference evidence="13" key="2">
    <citation type="submission" date="2025-08" db="UniProtKB">
        <authorList>
            <consortium name="RefSeq"/>
        </authorList>
    </citation>
    <scope>IDENTIFICATION</scope>
    <source>
        <tissue evidence="13">Young leaves</tissue>
    </source>
</reference>
<feature type="transmembrane region" description="Helical" evidence="11">
    <location>
        <begin position="21"/>
        <end position="40"/>
    </location>
</feature>
<dbReference type="Gene3D" id="3.90.550.10">
    <property type="entry name" value="Spore Coat Polysaccharide Biosynthesis Protein SpsA, Chain A"/>
    <property type="match status" value="1"/>
</dbReference>
<keyword evidence="2" id="KW-0328">Glycosyltransferase</keyword>
<dbReference type="InterPro" id="IPR005150">
    <property type="entry name" value="Cellulose_synth"/>
</dbReference>
<organism evidence="12 13">
    <name type="scientific">Phoenix dactylifera</name>
    <name type="common">Date palm</name>
    <dbReference type="NCBI Taxonomy" id="42345"/>
    <lineage>
        <taxon>Eukaryota</taxon>
        <taxon>Viridiplantae</taxon>
        <taxon>Streptophyta</taxon>
        <taxon>Embryophyta</taxon>
        <taxon>Tracheophyta</taxon>
        <taxon>Spermatophyta</taxon>
        <taxon>Magnoliopsida</taxon>
        <taxon>Liliopsida</taxon>
        <taxon>Arecaceae</taxon>
        <taxon>Coryphoideae</taxon>
        <taxon>Phoeniceae</taxon>
        <taxon>Phoenix</taxon>
    </lineage>
</organism>
<evidence type="ECO:0000256" key="4">
    <source>
        <dbReference type="ARBA" id="ARBA00022692"/>
    </source>
</evidence>
<keyword evidence="5 11" id="KW-1133">Transmembrane helix</keyword>
<evidence type="ECO:0000256" key="1">
    <source>
        <dbReference type="ARBA" id="ARBA00004127"/>
    </source>
</evidence>
<keyword evidence="4 11" id="KW-0812">Transmembrane</keyword>
<dbReference type="OrthoDB" id="72851at2759"/>
<evidence type="ECO:0000313" key="13">
    <source>
        <dbReference type="RefSeq" id="XP_008781464.2"/>
    </source>
</evidence>
<feature type="transmembrane region" description="Helical" evidence="11">
    <location>
        <begin position="724"/>
        <end position="743"/>
    </location>
</feature>
<dbReference type="RefSeq" id="XP_008781464.2">
    <property type="nucleotide sequence ID" value="XM_008783242.4"/>
</dbReference>
<feature type="active site" evidence="8">
    <location>
        <position position="458"/>
    </location>
</feature>
<feature type="binding site" evidence="9">
    <location>
        <position position="134"/>
    </location>
    <ligand>
        <name>UDP-alpha-D-glucose</name>
        <dbReference type="ChEBI" id="CHEBI:58885"/>
    </ligand>
</feature>
<evidence type="ECO:0000256" key="6">
    <source>
        <dbReference type="ARBA" id="ARBA00023136"/>
    </source>
</evidence>
<dbReference type="PANTHER" id="PTHR13301">
    <property type="entry name" value="X-BOX TRANSCRIPTION FACTOR-RELATED"/>
    <property type="match status" value="1"/>
</dbReference>
<evidence type="ECO:0000256" key="9">
    <source>
        <dbReference type="PIRSR" id="PIRSR605150-2"/>
    </source>
</evidence>
<feature type="binding site" evidence="9">
    <location>
        <position position="105"/>
    </location>
    <ligand>
        <name>UDP-alpha-D-glucose</name>
        <dbReference type="ChEBI" id="CHEBI:58885"/>
    </ligand>
</feature>
<dbReference type="Pfam" id="PF03552">
    <property type="entry name" value="Cellulose_synt"/>
    <property type="match status" value="2"/>
</dbReference>
<dbReference type="GO" id="GO:0016760">
    <property type="term" value="F:cellulose synthase (UDP-forming) activity"/>
    <property type="evidence" value="ECO:0007669"/>
    <property type="project" value="InterPro"/>
</dbReference>
<keyword evidence="3" id="KW-0808">Transferase</keyword>
<feature type="binding site" evidence="10">
    <location>
        <position position="292"/>
    </location>
    <ligand>
        <name>Mn(2+)</name>
        <dbReference type="ChEBI" id="CHEBI:29035"/>
    </ligand>
</feature>
<dbReference type="GO" id="GO:0016020">
    <property type="term" value="C:membrane"/>
    <property type="evidence" value="ECO:0007669"/>
    <property type="project" value="InterPro"/>
</dbReference>
<dbReference type="GO" id="GO:0071555">
    <property type="term" value="P:cell wall organization"/>
    <property type="evidence" value="ECO:0007669"/>
    <property type="project" value="UniProtKB-KW"/>
</dbReference>
<dbReference type="InterPro" id="IPR029044">
    <property type="entry name" value="Nucleotide-diphossugar_trans"/>
</dbReference>
<comment type="subcellular location">
    <subcellularLocation>
        <location evidence="1">Endomembrane system</location>
        <topology evidence="1">Multi-pass membrane protein</topology>
    </subcellularLocation>
</comment>
<evidence type="ECO:0000256" key="10">
    <source>
        <dbReference type="PIRSR" id="PIRSR605150-3"/>
    </source>
</evidence>
<name>A0A8B7BML5_PHODC</name>
<dbReference type="AlphaFoldDB" id="A0A8B7BML5"/>
<dbReference type="KEGG" id="pda:103701246"/>
<dbReference type="GO" id="GO:0071669">
    <property type="term" value="P:plant-type cell wall organization or biogenesis"/>
    <property type="evidence" value="ECO:0007669"/>
    <property type="project" value="UniProtKB-ARBA"/>
</dbReference>
<evidence type="ECO:0000256" key="8">
    <source>
        <dbReference type="PIRSR" id="PIRSR605150-1"/>
    </source>
</evidence>
<reference evidence="12" key="1">
    <citation type="journal article" date="2019" name="Nat. Commun.">
        <title>Genome-wide association mapping of date palm fruit traits.</title>
        <authorList>
            <person name="Hazzouri K.M."/>
            <person name="Gros-Balthazard M."/>
            <person name="Flowers J.M."/>
            <person name="Copetti D."/>
            <person name="Lemansour A."/>
            <person name="Lebrun M."/>
            <person name="Masmoudi K."/>
            <person name="Ferrand S."/>
            <person name="Dhar M.I."/>
            <person name="Fresquez Z.A."/>
            <person name="Rosas U."/>
            <person name="Zhang J."/>
            <person name="Talag J."/>
            <person name="Lee S."/>
            <person name="Kudrna D."/>
            <person name="Powell R.F."/>
            <person name="Leitch I.J."/>
            <person name="Krueger R.R."/>
            <person name="Wing R.A."/>
            <person name="Amiri K.M.A."/>
            <person name="Purugganan M.D."/>
        </authorList>
    </citation>
    <scope>NUCLEOTIDE SEQUENCE [LARGE SCALE GENOMIC DNA]</scope>
    <source>
        <strain evidence="12">cv. Khalas</strain>
    </source>
</reference>
<protein>
    <submittedName>
        <fullName evidence="13">Cellulose synthase-like protein H1</fullName>
    </submittedName>
</protein>
<evidence type="ECO:0000256" key="5">
    <source>
        <dbReference type="ARBA" id="ARBA00022989"/>
    </source>
</evidence>
<feature type="active site" evidence="8">
    <location>
        <position position="134"/>
    </location>
</feature>
<keyword evidence="12" id="KW-1185">Reference proteome</keyword>
<keyword evidence="7" id="KW-0961">Cell wall biogenesis/degradation</keyword>
<dbReference type="GeneID" id="103701246"/>
<feature type="transmembrane region" description="Helical" evidence="11">
    <location>
        <begin position="570"/>
        <end position="586"/>
    </location>
</feature>
<evidence type="ECO:0000256" key="2">
    <source>
        <dbReference type="ARBA" id="ARBA00022676"/>
    </source>
</evidence>
<feature type="transmembrane region" description="Helical" evidence="11">
    <location>
        <begin position="46"/>
        <end position="66"/>
    </location>
</feature>
<evidence type="ECO:0000256" key="11">
    <source>
        <dbReference type="SAM" id="Phobius"/>
    </source>
</evidence>
<evidence type="ECO:0000256" key="3">
    <source>
        <dbReference type="ARBA" id="ARBA00022679"/>
    </source>
</evidence>
<keyword evidence="6 11" id="KW-0472">Membrane</keyword>